<organism evidence="1 2">
    <name type="scientific">Brevibacillus formosus</name>
    <dbReference type="NCBI Taxonomy" id="54913"/>
    <lineage>
        <taxon>Bacteria</taxon>
        <taxon>Bacillati</taxon>
        <taxon>Bacillota</taxon>
        <taxon>Bacilli</taxon>
        <taxon>Bacillales</taxon>
        <taxon>Paenibacillaceae</taxon>
        <taxon>Brevibacillus</taxon>
    </lineage>
</organism>
<evidence type="ECO:0000313" key="1">
    <source>
        <dbReference type="EMBL" id="ASJ54081.1"/>
    </source>
</evidence>
<dbReference type="AlphaFoldDB" id="A0A220MG79"/>
<accession>A0A220MG79</accession>
<dbReference type="EMBL" id="CP018145">
    <property type="protein sequence ID" value="ASJ54081.1"/>
    <property type="molecule type" value="Genomic_DNA"/>
</dbReference>
<evidence type="ECO:0000313" key="2">
    <source>
        <dbReference type="Proteomes" id="UP000197781"/>
    </source>
</evidence>
<proteinExistence type="predicted"/>
<sequence>MKDYDMEIRVLKQKIVEAHALLSQLETERKNYLTQLERRKAFLSSREILDILETKAGRVGSMATVKRWADQGYLGDCIDERETFPLLVSKQGNKRFLFPRESVLSYLYKKGYLRPSYEVLDRVQLTRDSTYCWGIITSVERTDQHFTYQVQLEKTGEVLLAVPEEELLIP</sequence>
<name>A0A220MG79_9BACL</name>
<protein>
    <submittedName>
        <fullName evidence="1">Uncharacterized protein</fullName>
    </submittedName>
</protein>
<dbReference type="KEGG" id="bfm:BP422_11325"/>
<dbReference type="Proteomes" id="UP000197781">
    <property type="component" value="Chromosome"/>
</dbReference>
<gene>
    <name evidence="1" type="ORF">BP422_11325</name>
</gene>
<reference evidence="1 2" key="1">
    <citation type="submission" date="2016-11" db="EMBL/GenBank/DDBJ databases">
        <authorList>
            <person name="Jaros S."/>
            <person name="Januszkiewicz K."/>
            <person name="Wedrychowicz H."/>
        </authorList>
    </citation>
    <scope>NUCLEOTIDE SEQUENCE [LARGE SCALE GENOMIC DNA]</scope>
    <source>
        <strain evidence="1 2">NF2</strain>
    </source>
</reference>